<dbReference type="EMBL" id="BMAR01000001">
    <property type="protein sequence ID" value="GFR40542.1"/>
    <property type="molecule type" value="Genomic_DNA"/>
</dbReference>
<feature type="compositionally biased region" description="Basic residues" evidence="1">
    <location>
        <begin position="202"/>
        <end position="213"/>
    </location>
</feature>
<dbReference type="PANTHER" id="PTHR33443:SF30">
    <property type="entry name" value="SARCOSINE DEHYDROGENASE-2C PROTEIN"/>
    <property type="match status" value="1"/>
</dbReference>
<feature type="region of interest" description="Disordered" evidence="1">
    <location>
        <begin position="52"/>
        <end position="79"/>
    </location>
</feature>
<dbReference type="PANTHER" id="PTHR33443">
    <property type="entry name" value="ZGC:112980"/>
    <property type="match status" value="1"/>
</dbReference>
<dbReference type="Proteomes" id="UP001054857">
    <property type="component" value="Unassembled WGS sequence"/>
</dbReference>
<keyword evidence="3" id="KW-1185">Reference proteome</keyword>
<accession>A0AAD3DHJ7</accession>
<evidence type="ECO:0000313" key="2">
    <source>
        <dbReference type="EMBL" id="GFR40542.1"/>
    </source>
</evidence>
<protein>
    <submittedName>
        <fullName evidence="2">Uncharacterized protein</fullName>
    </submittedName>
</protein>
<feature type="compositionally biased region" description="Low complexity" evidence="1">
    <location>
        <begin position="149"/>
        <end position="160"/>
    </location>
</feature>
<sequence>MHDTIDLTLDTDDEVEPCQPKRRRYIPPPPSGSDVVIMYDTADSDVQEVRPPMDRQAAQAAAGQDAGGGSGDDDDGFDDLIITDVRGKAATVDMPHERPNCAHHRFTNGVDLSNRSHCDKCFCYVCDVEASKCEFWGTALTPMPPPPSQATARRTTATPLRAPPTSPSAGQPGRVTRRGCARSTWAPPAPTLPASSPPVPRRSGRAGSRRSPGRRNLLRDTRCLHWRRRRRCQVTWFSTGGPYRCRWSRCSSRCRWRRSSSCCSCMRAGRARSSGGGSCGGGGTRGRARRWRGCRGWARECRGSTPPSTQLGCRG</sequence>
<feature type="compositionally biased region" description="Low complexity" evidence="1">
    <location>
        <begin position="54"/>
        <end position="64"/>
    </location>
</feature>
<gene>
    <name evidence="2" type="ORF">Agub_g1115</name>
</gene>
<comment type="caution">
    <text evidence="2">The sequence shown here is derived from an EMBL/GenBank/DDBJ whole genome shotgun (WGS) entry which is preliminary data.</text>
</comment>
<evidence type="ECO:0000256" key="1">
    <source>
        <dbReference type="SAM" id="MobiDB-lite"/>
    </source>
</evidence>
<proteinExistence type="predicted"/>
<feature type="region of interest" description="Disordered" evidence="1">
    <location>
        <begin position="141"/>
        <end position="214"/>
    </location>
</feature>
<dbReference type="AlphaFoldDB" id="A0AAD3DHJ7"/>
<name>A0AAD3DHJ7_9CHLO</name>
<organism evidence="2 3">
    <name type="scientific">Astrephomene gubernaculifera</name>
    <dbReference type="NCBI Taxonomy" id="47775"/>
    <lineage>
        <taxon>Eukaryota</taxon>
        <taxon>Viridiplantae</taxon>
        <taxon>Chlorophyta</taxon>
        <taxon>core chlorophytes</taxon>
        <taxon>Chlorophyceae</taxon>
        <taxon>CS clade</taxon>
        <taxon>Chlamydomonadales</taxon>
        <taxon>Astrephomenaceae</taxon>
        <taxon>Astrephomene</taxon>
    </lineage>
</organism>
<dbReference type="InterPro" id="IPR053234">
    <property type="entry name" value="RPM1_Interactor"/>
</dbReference>
<reference evidence="2 3" key="1">
    <citation type="journal article" date="2021" name="Sci. Rep.">
        <title>Genome sequencing of the multicellular alga Astrephomene provides insights into convergent evolution of germ-soma differentiation.</title>
        <authorList>
            <person name="Yamashita S."/>
            <person name="Yamamoto K."/>
            <person name="Matsuzaki R."/>
            <person name="Suzuki S."/>
            <person name="Yamaguchi H."/>
            <person name="Hirooka S."/>
            <person name="Minakuchi Y."/>
            <person name="Miyagishima S."/>
            <person name="Kawachi M."/>
            <person name="Toyoda A."/>
            <person name="Nozaki H."/>
        </authorList>
    </citation>
    <scope>NUCLEOTIDE SEQUENCE [LARGE SCALE GENOMIC DNA]</scope>
    <source>
        <strain evidence="2 3">NIES-4017</strain>
    </source>
</reference>
<evidence type="ECO:0000313" key="3">
    <source>
        <dbReference type="Proteomes" id="UP001054857"/>
    </source>
</evidence>
<feature type="compositionally biased region" description="Pro residues" evidence="1">
    <location>
        <begin position="187"/>
        <end position="200"/>
    </location>
</feature>